<dbReference type="AlphaFoldDB" id="A0A0F9A070"/>
<comment type="caution">
    <text evidence="1">The sequence shown here is derived from an EMBL/GenBank/DDBJ whole genome shotgun (WGS) entry which is preliminary data.</text>
</comment>
<evidence type="ECO:0000313" key="1">
    <source>
        <dbReference type="EMBL" id="KKK91475.1"/>
    </source>
</evidence>
<protein>
    <submittedName>
        <fullName evidence="1">Uncharacterized protein</fullName>
    </submittedName>
</protein>
<reference evidence="1" key="1">
    <citation type="journal article" date="2015" name="Nature">
        <title>Complex archaea that bridge the gap between prokaryotes and eukaryotes.</title>
        <authorList>
            <person name="Spang A."/>
            <person name="Saw J.H."/>
            <person name="Jorgensen S.L."/>
            <person name="Zaremba-Niedzwiedzka K."/>
            <person name="Martijn J."/>
            <person name="Lind A.E."/>
            <person name="van Eijk R."/>
            <person name="Schleper C."/>
            <person name="Guy L."/>
            <person name="Ettema T.J."/>
        </authorList>
    </citation>
    <scope>NUCLEOTIDE SEQUENCE</scope>
</reference>
<sequence>MTKKIIPSDKPKWFYRNYEPHDYNRGFKDGQDVLKESGNRDLQPDQSRLLTVEESVKAYNAGYAEDVVAYLLTDEVRMRKANGNRAILKAQRDLTASTKDDEIKQVYEECGQEIKDMDAQCQARIEALIEEIERNTKGYRDRTVGNLLDSTFWANLKATHCKANPTLG</sequence>
<name>A0A0F9A070_9ZZZZ</name>
<accession>A0A0F9A070</accession>
<dbReference type="EMBL" id="LAZR01048635">
    <property type="protein sequence ID" value="KKK91475.1"/>
    <property type="molecule type" value="Genomic_DNA"/>
</dbReference>
<gene>
    <name evidence="1" type="ORF">LCGC14_2712610</name>
</gene>
<proteinExistence type="predicted"/>
<organism evidence="1">
    <name type="scientific">marine sediment metagenome</name>
    <dbReference type="NCBI Taxonomy" id="412755"/>
    <lineage>
        <taxon>unclassified sequences</taxon>
        <taxon>metagenomes</taxon>
        <taxon>ecological metagenomes</taxon>
    </lineage>
</organism>